<accession>A0A0G2SSU1</accession>
<dbReference type="KEGG" id="vg:26622807"/>
<dbReference type="EMBL" id="KP890823">
    <property type="protein sequence ID" value="AKA61870.1"/>
    <property type="molecule type" value="Genomic_DNA"/>
</dbReference>
<reference evidence="1 2" key="1">
    <citation type="submission" date="2015-03" db="EMBL/GenBank/DDBJ databases">
        <authorList>
            <person name="Melo L.D.R."/>
            <person name="Veiga P."/>
            <person name="Cerca N."/>
            <person name="Kropinski A.M."/>
            <person name="Azeredo J."/>
            <person name="Almeida C."/>
            <person name="Sillankorva S."/>
        </authorList>
    </citation>
    <scope>NUCLEOTIDE SEQUENCE [LARGE SCALE GENOMIC DNA]</scope>
</reference>
<proteinExistence type="predicted"/>
<sequence length="112" mass="13706">MWVQAESLNSDQLYRLNPEYKEQWALLDKYRWMLDSRPFRITHVYRKRVKVWDPNPKLIGDLLKHEEFALRDIKDFSSYMYEEDLKYLEVAIPPYSNEEHNAFVFIFDKVPS</sequence>
<dbReference type="RefSeq" id="YP_009195426.1">
    <property type="nucleotide sequence ID" value="NC_028762.1"/>
</dbReference>
<evidence type="ECO:0000313" key="2">
    <source>
        <dbReference type="Proteomes" id="UP000202749"/>
    </source>
</evidence>
<keyword evidence="2" id="KW-1185">Reference proteome</keyword>
<dbReference type="Proteomes" id="UP000202749">
    <property type="component" value="Segment"/>
</dbReference>
<gene>
    <name evidence="1" type="ORF">Pm5461_008</name>
</gene>
<dbReference type="GeneID" id="26622807"/>
<organism evidence="1 2">
    <name type="scientific">Proteus phage vB_PmiM_Pm5461</name>
    <dbReference type="NCBI Taxonomy" id="1636250"/>
    <lineage>
        <taxon>Viruses</taxon>
        <taxon>Duplodnaviria</taxon>
        <taxon>Heunggongvirae</taxon>
        <taxon>Uroviricota</taxon>
        <taxon>Caudoviricetes</taxon>
        <taxon>Pantevenvirales</taxon>
        <taxon>Straboviridae</taxon>
        <taxon>Bragavirus</taxon>
        <taxon>Bragavirus pm5461</taxon>
    </lineage>
</organism>
<dbReference type="OrthoDB" id="38910at10239"/>
<protein>
    <submittedName>
        <fullName evidence="1">Uncharacterized protein</fullName>
    </submittedName>
</protein>
<name>A0A0G2SSU1_9CAUD</name>
<evidence type="ECO:0000313" key="1">
    <source>
        <dbReference type="EMBL" id="AKA61870.1"/>
    </source>
</evidence>